<dbReference type="GO" id="GO:0009055">
    <property type="term" value="F:electron transfer activity"/>
    <property type="evidence" value="ECO:0007669"/>
    <property type="project" value="InterPro"/>
</dbReference>
<evidence type="ECO:0000313" key="7">
    <source>
        <dbReference type="EMBL" id="MBA6152840.1"/>
    </source>
</evidence>
<gene>
    <name evidence="7" type="primary">azu</name>
    <name evidence="7" type="ORF">H3Z82_08910</name>
</gene>
<keyword evidence="3" id="KW-0249">Electron transport</keyword>
<evidence type="ECO:0000313" key="8">
    <source>
        <dbReference type="Proteomes" id="UP000541857"/>
    </source>
</evidence>
<dbReference type="SUPFAM" id="SSF49503">
    <property type="entry name" value="Cupredoxins"/>
    <property type="match status" value="1"/>
</dbReference>
<dbReference type="Pfam" id="PF00127">
    <property type="entry name" value="Copper-bind"/>
    <property type="match status" value="1"/>
</dbReference>
<keyword evidence="4" id="KW-0186">Copper</keyword>
<dbReference type="GO" id="GO:0005507">
    <property type="term" value="F:copper ion binding"/>
    <property type="evidence" value="ECO:0007669"/>
    <property type="project" value="InterPro"/>
</dbReference>
<dbReference type="InterPro" id="IPR008972">
    <property type="entry name" value="Cupredoxin"/>
</dbReference>
<evidence type="ECO:0000256" key="1">
    <source>
        <dbReference type="ARBA" id="ARBA00022448"/>
    </source>
</evidence>
<keyword evidence="8" id="KW-1185">Reference proteome</keyword>
<evidence type="ECO:0000256" key="4">
    <source>
        <dbReference type="ARBA" id="ARBA00023008"/>
    </source>
</evidence>
<dbReference type="PROSITE" id="PS00196">
    <property type="entry name" value="COPPER_BLUE"/>
    <property type="match status" value="1"/>
</dbReference>
<keyword evidence="2" id="KW-0479">Metal-binding</keyword>
<name>A0A7W2M501_9FLAO</name>
<accession>A0A7W2M501</accession>
<dbReference type="InterPro" id="IPR000923">
    <property type="entry name" value="BlueCu_1"/>
</dbReference>
<reference evidence="7 8" key="1">
    <citation type="submission" date="2020-07" db="EMBL/GenBank/DDBJ databases">
        <title>Bacterium isolated from marine sediment.</title>
        <authorList>
            <person name="Shang D."/>
        </authorList>
    </citation>
    <scope>NUCLEOTIDE SEQUENCE [LARGE SCALE GENOMIC DNA]</scope>
    <source>
        <strain evidence="7 8">F6074</strain>
    </source>
</reference>
<evidence type="ECO:0000256" key="5">
    <source>
        <dbReference type="SAM" id="SignalP"/>
    </source>
</evidence>
<comment type="caution">
    <text evidence="7">The sequence shown here is derived from an EMBL/GenBank/DDBJ whole genome shotgun (WGS) entry which is preliminary data.</text>
</comment>
<evidence type="ECO:0000256" key="3">
    <source>
        <dbReference type="ARBA" id="ARBA00022982"/>
    </source>
</evidence>
<keyword evidence="5" id="KW-0732">Signal</keyword>
<feature type="signal peptide" evidence="5">
    <location>
        <begin position="1"/>
        <end position="23"/>
    </location>
</feature>
<dbReference type="PANTHER" id="PTHR38439:SF2">
    <property type="entry name" value="OUTER MEMBRANE PROTEIN H.8"/>
    <property type="match status" value="1"/>
</dbReference>
<organism evidence="7 8">
    <name type="scientific">Gelidibacter maritimus</name>
    <dbReference type="NCBI Taxonomy" id="2761487"/>
    <lineage>
        <taxon>Bacteria</taxon>
        <taxon>Pseudomonadati</taxon>
        <taxon>Bacteroidota</taxon>
        <taxon>Flavobacteriia</taxon>
        <taxon>Flavobacteriales</taxon>
        <taxon>Flavobacteriaceae</taxon>
        <taxon>Gelidibacter</taxon>
    </lineage>
</organism>
<feature type="chain" id="PRO_5031076218" evidence="5">
    <location>
        <begin position="24"/>
        <end position="171"/>
    </location>
</feature>
<dbReference type="NCBIfam" id="TIGR02695">
    <property type="entry name" value="azurin"/>
    <property type="match status" value="1"/>
</dbReference>
<dbReference type="InterPro" id="IPR050845">
    <property type="entry name" value="Cu-binding_ET"/>
</dbReference>
<keyword evidence="1" id="KW-0813">Transport</keyword>
<dbReference type="PANTHER" id="PTHR38439">
    <property type="entry name" value="AURACYANIN-B"/>
    <property type="match status" value="1"/>
</dbReference>
<dbReference type="InterPro" id="IPR014068">
    <property type="entry name" value="Azurin"/>
</dbReference>
<dbReference type="EMBL" id="JACGLT010000005">
    <property type="protein sequence ID" value="MBA6152840.1"/>
    <property type="molecule type" value="Genomic_DNA"/>
</dbReference>
<dbReference type="RefSeq" id="WP_182205089.1">
    <property type="nucleotide sequence ID" value="NZ_JACGLT010000005.1"/>
</dbReference>
<sequence length="171" mass="18799">MKRNRFTSTFLIVTLALVGFVSCQETSKTESVANEMTPDALEKLSKQDTITILLNSNDKMQFDKTEITAYEGQTIILTLKHTGTMPVTAMGHNFVLISNGISVSEFAKIAIKAKENDYIPTDLKHVIAYTDLIGGGESTSVTFKAPAKGTYDFLCSFPGHYAIMKGKFNVK</sequence>
<protein>
    <submittedName>
        <fullName evidence="7">Azurin</fullName>
    </submittedName>
</protein>
<dbReference type="CDD" id="cd13922">
    <property type="entry name" value="Azurin"/>
    <property type="match status" value="1"/>
</dbReference>
<evidence type="ECO:0000256" key="2">
    <source>
        <dbReference type="ARBA" id="ARBA00022723"/>
    </source>
</evidence>
<evidence type="ECO:0000259" key="6">
    <source>
        <dbReference type="Pfam" id="PF00127"/>
    </source>
</evidence>
<feature type="domain" description="Blue (type 1) copper" evidence="6">
    <location>
        <begin position="56"/>
        <end position="171"/>
    </location>
</feature>
<dbReference type="InterPro" id="IPR028871">
    <property type="entry name" value="BlueCu_1_BS"/>
</dbReference>
<dbReference type="AlphaFoldDB" id="A0A7W2M501"/>
<dbReference type="PROSITE" id="PS51257">
    <property type="entry name" value="PROKAR_LIPOPROTEIN"/>
    <property type="match status" value="1"/>
</dbReference>
<proteinExistence type="predicted"/>
<dbReference type="Gene3D" id="2.60.40.420">
    <property type="entry name" value="Cupredoxins - blue copper proteins"/>
    <property type="match status" value="1"/>
</dbReference>
<dbReference type="Proteomes" id="UP000541857">
    <property type="component" value="Unassembled WGS sequence"/>
</dbReference>